<reference evidence="1 2" key="1">
    <citation type="submission" date="2014-04" db="EMBL/GenBank/DDBJ databases">
        <title>Evolutionary Origins and Diversification of the Mycorrhizal Mutualists.</title>
        <authorList>
            <consortium name="DOE Joint Genome Institute"/>
            <consortium name="Mycorrhizal Genomics Consortium"/>
            <person name="Kohler A."/>
            <person name="Kuo A."/>
            <person name="Nagy L.G."/>
            <person name="Floudas D."/>
            <person name="Copeland A."/>
            <person name="Barry K.W."/>
            <person name="Cichocki N."/>
            <person name="Veneault-Fourrey C."/>
            <person name="LaButti K."/>
            <person name="Lindquist E.A."/>
            <person name="Lipzen A."/>
            <person name="Lundell T."/>
            <person name="Morin E."/>
            <person name="Murat C."/>
            <person name="Riley R."/>
            <person name="Ohm R."/>
            <person name="Sun H."/>
            <person name="Tunlid A."/>
            <person name="Henrissat B."/>
            <person name="Grigoriev I.V."/>
            <person name="Hibbett D.S."/>
            <person name="Martin F."/>
        </authorList>
    </citation>
    <scope>NUCLEOTIDE SEQUENCE [LARGE SCALE GENOMIC DNA]</scope>
    <source>
        <strain evidence="1 2">Koide BX008</strain>
    </source>
</reference>
<dbReference type="AlphaFoldDB" id="A0A0C2SN20"/>
<dbReference type="HOGENOM" id="CLU_128286_0_0_1"/>
<keyword evidence="2" id="KW-1185">Reference proteome</keyword>
<accession>A0A0C2SN20</accession>
<protein>
    <submittedName>
        <fullName evidence="1">Uncharacterized protein</fullName>
    </submittedName>
</protein>
<evidence type="ECO:0000313" key="2">
    <source>
        <dbReference type="Proteomes" id="UP000054549"/>
    </source>
</evidence>
<proteinExistence type="predicted"/>
<dbReference type="Proteomes" id="UP000054549">
    <property type="component" value="Unassembled WGS sequence"/>
</dbReference>
<gene>
    <name evidence="1" type="ORF">M378DRAFT_163070</name>
</gene>
<sequence>MSIASADSVPVEVVKSVVEILPLSPRTIQNTNFPSFHILNLPSPDGNLVRLRRIVAEYCIQPAGSVPHQAIWWTSYIVLARRGILTRATGVYTDWTEFGTGSSIVAPRNNGIIIADMSKGVLNG</sequence>
<organism evidence="1 2">
    <name type="scientific">Amanita muscaria (strain Koide BX008)</name>
    <dbReference type="NCBI Taxonomy" id="946122"/>
    <lineage>
        <taxon>Eukaryota</taxon>
        <taxon>Fungi</taxon>
        <taxon>Dikarya</taxon>
        <taxon>Basidiomycota</taxon>
        <taxon>Agaricomycotina</taxon>
        <taxon>Agaricomycetes</taxon>
        <taxon>Agaricomycetidae</taxon>
        <taxon>Agaricales</taxon>
        <taxon>Pluteineae</taxon>
        <taxon>Amanitaceae</taxon>
        <taxon>Amanita</taxon>
    </lineage>
</organism>
<name>A0A0C2SN20_AMAMK</name>
<dbReference type="InParanoid" id="A0A0C2SN20"/>
<evidence type="ECO:0000313" key="1">
    <source>
        <dbReference type="EMBL" id="KIL64610.1"/>
    </source>
</evidence>
<dbReference type="EMBL" id="KN818248">
    <property type="protein sequence ID" value="KIL64610.1"/>
    <property type="molecule type" value="Genomic_DNA"/>
</dbReference>